<dbReference type="AlphaFoldDB" id="A0A918CJZ8"/>
<dbReference type="SUPFAM" id="SSF48576">
    <property type="entry name" value="Terpenoid synthases"/>
    <property type="match status" value="1"/>
</dbReference>
<evidence type="ECO:0000313" key="5">
    <source>
        <dbReference type="Proteomes" id="UP000658320"/>
    </source>
</evidence>
<dbReference type="Gene3D" id="1.10.600.10">
    <property type="entry name" value="Farnesyl Diphosphate Synthase"/>
    <property type="match status" value="1"/>
</dbReference>
<proteinExistence type="inferred from homology"/>
<reference evidence="4" key="2">
    <citation type="submission" date="2020-09" db="EMBL/GenBank/DDBJ databases">
        <authorList>
            <person name="Sun Q."/>
            <person name="Ohkuma M."/>
        </authorList>
    </citation>
    <scope>NUCLEOTIDE SEQUENCE</scope>
    <source>
        <strain evidence="4">JCM 4346</strain>
    </source>
</reference>
<feature type="region of interest" description="Disordered" evidence="3">
    <location>
        <begin position="336"/>
        <end position="365"/>
    </location>
</feature>
<keyword evidence="2" id="KW-0460">Magnesium</keyword>
<keyword evidence="5" id="KW-1185">Reference proteome</keyword>
<comment type="caution">
    <text evidence="4">The sequence shown here is derived from an EMBL/GenBank/DDBJ whole genome shotgun (WGS) entry which is preliminary data.</text>
</comment>
<dbReference type="EC" id="4.2.3.-" evidence="2"/>
<dbReference type="PANTHER" id="PTHR35201:SF4">
    <property type="entry name" value="BETA-PINACENE SYNTHASE-RELATED"/>
    <property type="match status" value="1"/>
</dbReference>
<protein>
    <recommendedName>
        <fullName evidence="2">Terpene synthase</fullName>
        <ecNumber evidence="2">4.2.3.-</ecNumber>
    </recommendedName>
</protein>
<dbReference type="RefSeq" id="WP_189939660.1">
    <property type="nucleotide sequence ID" value="NZ_BMSX01000011.1"/>
</dbReference>
<dbReference type="GO" id="GO:0046872">
    <property type="term" value="F:metal ion binding"/>
    <property type="evidence" value="ECO:0007669"/>
    <property type="project" value="UniProtKB-KW"/>
</dbReference>
<evidence type="ECO:0000256" key="1">
    <source>
        <dbReference type="ARBA" id="ARBA00023239"/>
    </source>
</evidence>
<gene>
    <name evidence="4" type="ORF">GCM10010251_46970</name>
</gene>
<comment type="similarity">
    <text evidence="2">Belongs to the terpene synthase family.</text>
</comment>
<evidence type="ECO:0000313" key="4">
    <source>
        <dbReference type="EMBL" id="GGR25578.1"/>
    </source>
</evidence>
<keyword evidence="2" id="KW-0479">Metal-binding</keyword>
<evidence type="ECO:0000256" key="3">
    <source>
        <dbReference type="SAM" id="MobiDB-lite"/>
    </source>
</evidence>
<comment type="cofactor">
    <cofactor evidence="2">
        <name>Mg(2+)</name>
        <dbReference type="ChEBI" id="CHEBI:18420"/>
    </cofactor>
</comment>
<dbReference type="EMBL" id="BMSX01000011">
    <property type="protein sequence ID" value="GGR25578.1"/>
    <property type="molecule type" value="Genomic_DNA"/>
</dbReference>
<dbReference type="InterPro" id="IPR034686">
    <property type="entry name" value="Terpene_cyclase-like_2"/>
</dbReference>
<dbReference type="InterPro" id="IPR008949">
    <property type="entry name" value="Isoprenoid_synthase_dom_sf"/>
</dbReference>
<dbReference type="PANTHER" id="PTHR35201">
    <property type="entry name" value="TERPENE SYNTHASE"/>
    <property type="match status" value="1"/>
</dbReference>
<reference evidence="4" key="1">
    <citation type="journal article" date="2014" name="Int. J. Syst. Evol. Microbiol.">
        <title>Complete genome sequence of Corynebacterium casei LMG S-19264T (=DSM 44701T), isolated from a smear-ripened cheese.</title>
        <authorList>
            <consortium name="US DOE Joint Genome Institute (JGI-PGF)"/>
            <person name="Walter F."/>
            <person name="Albersmeier A."/>
            <person name="Kalinowski J."/>
            <person name="Ruckert C."/>
        </authorList>
    </citation>
    <scope>NUCLEOTIDE SEQUENCE</scope>
    <source>
        <strain evidence="4">JCM 4346</strain>
    </source>
</reference>
<dbReference type="Proteomes" id="UP000658320">
    <property type="component" value="Unassembled WGS sequence"/>
</dbReference>
<dbReference type="Pfam" id="PF19086">
    <property type="entry name" value="Terpene_syn_C_2"/>
    <property type="match status" value="1"/>
</dbReference>
<accession>A0A918CJZ8</accession>
<dbReference type="GO" id="GO:0010333">
    <property type="term" value="F:terpene synthase activity"/>
    <property type="evidence" value="ECO:0007669"/>
    <property type="project" value="InterPro"/>
</dbReference>
<name>A0A918CJZ8_9ACTN</name>
<keyword evidence="1 2" id="KW-0456">Lyase</keyword>
<sequence length="365" mass="40856">MTEFYLPELPRLLPVAYHPKAAQIEFRSNGWVRRLLGGCFAREDDLLSFLRQRNGLYGPLTVPAADERRALDVTDWYQYVTVIDSAVSDRSALGADESGAREVFAGIMTDFHGGRGGSERLPYARAGKELWRRIGPELSPAQIRRFADALEAFLHGCATEIGFKLTDRVPDYQTCMAVRMNSFGCDFIRLMTEYAAEVDMTAHDALLTDVHTHGMRQMIIVNDLLSWRKEHAQGDKMTLVRVLIEREGLGLQQSVDQLCGLVEHHEKAYLAARDRLLDGPHGSRPDIRGYLRGLDHCIGGSQEFEYLTPRYFGDGYVWDGSTSGWLSLTAPVTRFRPHSGRGPDADDSLAAGPGRPAAFHDEELK</sequence>
<evidence type="ECO:0000256" key="2">
    <source>
        <dbReference type="RuleBase" id="RU366034"/>
    </source>
</evidence>
<organism evidence="4 5">
    <name type="scientific">Streptomyces aurantiogriseus</name>
    <dbReference type="NCBI Taxonomy" id="66870"/>
    <lineage>
        <taxon>Bacteria</taxon>
        <taxon>Bacillati</taxon>
        <taxon>Actinomycetota</taxon>
        <taxon>Actinomycetes</taxon>
        <taxon>Kitasatosporales</taxon>
        <taxon>Streptomycetaceae</taxon>
        <taxon>Streptomyces</taxon>
    </lineage>
</organism>